<proteinExistence type="predicted"/>
<comment type="caution">
    <text evidence="1">The sequence shown here is derived from an EMBL/GenBank/DDBJ whole genome shotgun (WGS) entry which is preliminary data.</text>
</comment>
<organism evidence="1 2">
    <name type="scientific">Rhododendron molle</name>
    <name type="common">Chinese azalea</name>
    <name type="synonym">Azalea mollis</name>
    <dbReference type="NCBI Taxonomy" id="49168"/>
    <lineage>
        <taxon>Eukaryota</taxon>
        <taxon>Viridiplantae</taxon>
        <taxon>Streptophyta</taxon>
        <taxon>Embryophyta</taxon>
        <taxon>Tracheophyta</taxon>
        <taxon>Spermatophyta</taxon>
        <taxon>Magnoliopsida</taxon>
        <taxon>eudicotyledons</taxon>
        <taxon>Gunneridae</taxon>
        <taxon>Pentapetalae</taxon>
        <taxon>asterids</taxon>
        <taxon>Ericales</taxon>
        <taxon>Ericaceae</taxon>
        <taxon>Ericoideae</taxon>
        <taxon>Rhodoreae</taxon>
        <taxon>Rhododendron</taxon>
    </lineage>
</organism>
<gene>
    <name evidence="1" type="ORF">RHMOL_Rhmol09G0026000</name>
</gene>
<name>A0ACC0M955_RHOML</name>
<keyword evidence="2" id="KW-1185">Reference proteome</keyword>
<dbReference type="EMBL" id="CM046396">
    <property type="protein sequence ID" value="KAI8537472.1"/>
    <property type="molecule type" value="Genomic_DNA"/>
</dbReference>
<evidence type="ECO:0000313" key="2">
    <source>
        <dbReference type="Proteomes" id="UP001062846"/>
    </source>
</evidence>
<protein>
    <submittedName>
        <fullName evidence="1">Uncharacterized protein</fullName>
    </submittedName>
</protein>
<evidence type="ECO:0000313" key="1">
    <source>
        <dbReference type="EMBL" id="KAI8537472.1"/>
    </source>
</evidence>
<reference evidence="1" key="1">
    <citation type="submission" date="2022-02" db="EMBL/GenBank/DDBJ databases">
        <title>Plant Genome Project.</title>
        <authorList>
            <person name="Zhang R.-G."/>
        </authorList>
    </citation>
    <scope>NUCLEOTIDE SEQUENCE</scope>
    <source>
        <strain evidence="1">AT1</strain>
    </source>
</reference>
<sequence>MVLFLCCCCSVSEAILTQLNHMKNFGLILVMLVCYGVWPGLAQFLQSVHSIMVVAALITKAAGSARLLFGLVLVGFNVIFLDRSFFEGYAQVPFGSATFSDSGGSDQVYKLTHGLAAAFDSILCLAYYLSHSDSVRKKAERDKEWDLHFRTLSSMARDSNFASDPASDPSPLNSVKKLHELCKAENSEDLIARIYPQLNKIFQRSVASISQSRTSNGLLLLAILQFFLDFGEVVLHDADPSEYLLSFLLEPLAQVDYGVTNNIEVMVVAALRKPDGSAQLLFGLVLVGFNAIILDRFFFEGYAQVPFGSATYTDSGGSDQVYKLTHGLLLLLILWLIICFH</sequence>
<accession>A0ACC0M955</accession>
<dbReference type="Proteomes" id="UP001062846">
    <property type="component" value="Chromosome 9"/>
</dbReference>